<evidence type="ECO:0000313" key="2">
    <source>
        <dbReference type="Proteomes" id="UP000001292"/>
    </source>
</evidence>
<sequence length="20" mass="2202">MQLIKSIEIETALTTANLIV</sequence>
<protein>
    <submittedName>
        <fullName evidence="1">GM19388</fullName>
    </submittedName>
</protein>
<proteinExistence type="predicted"/>
<dbReference type="HOGENOM" id="CLU_3428610_0_0_1"/>
<name>B4HFK7_DROSE</name>
<dbReference type="AlphaFoldDB" id="B4HFK7"/>
<dbReference type="Proteomes" id="UP000001292">
    <property type="component" value="Unassembled WGS sequence"/>
</dbReference>
<dbReference type="EMBL" id="CH480815">
    <property type="protein sequence ID" value="EDW41238.1"/>
    <property type="molecule type" value="Genomic_DNA"/>
</dbReference>
<organism evidence="2">
    <name type="scientific">Drosophila sechellia</name>
    <name type="common">Fruit fly</name>
    <dbReference type="NCBI Taxonomy" id="7238"/>
    <lineage>
        <taxon>Eukaryota</taxon>
        <taxon>Metazoa</taxon>
        <taxon>Ecdysozoa</taxon>
        <taxon>Arthropoda</taxon>
        <taxon>Hexapoda</taxon>
        <taxon>Insecta</taxon>
        <taxon>Pterygota</taxon>
        <taxon>Neoptera</taxon>
        <taxon>Endopterygota</taxon>
        <taxon>Diptera</taxon>
        <taxon>Brachycera</taxon>
        <taxon>Muscomorpha</taxon>
        <taxon>Ephydroidea</taxon>
        <taxon>Drosophilidae</taxon>
        <taxon>Drosophila</taxon>
        <taxon>Sophophora</taxon>
    </lineage>
</organism>
<gene>
    <name evidence="1" type="primary">Dsec\GM19388</name>
    <name evidence="1" type="ORF">Dsec_GM19388</name>
</gene>
<reference evidence="1 2" key="1">
    <citation type="journal article" date="2007" name="Nature">
        <title>Evolution of genes and genomes on the Drosophila phylogeny.</title>
        <authorList>
            <consortium name="Drosophila 12 Genomes Consortium"/>
            <person name="Clark A.G."/>
            <person name="Eisen M.B."/>
            <person name="Smith D.R."/>
            <person name="Bergman C.M."/>
            <person name="Oliver B."/>
            <person name="Markow T.A."/>
            <person name="Kaufman T.C."/>
            <person name="Kellis M."/>
            <person name="Gelbart W."/>
            <person name="Iyer V.N."/>
            <person name="Pollard D.A."/>
            <person name="Sackton T.B."/>
            <person name="Larracuente A.M."/>
            <person name="Singh N.D."/>
            <person name="Abad J.P."/>
            <person name="Abt D.N."/>
            <person name="Adryan B."/>
            <person name="Aguade M."/>
            <person name="Akashi H."/>
            <person name="Anderson W.W."/>
            <person name="Aquadro C.F."/>
            <person name="Ardell D.H."/>
            <person name="Arguello R."/>
            <person name="Artieri C.G."/>
            <person name="Barbash D.A."/>
            <person name="Barker D."/>
            <person name="Barsanti P."/>
            <person name="Batterham P."/>
            <person name="Batzoglou S."/>
            <person name="Begun D."/>
            <person name="Bhutkar A."/>
            <person name="Blanco E."/>
            <person name="Bosak S.A."/>
            <person name="Bradley R.K."/>
            <person name="Brand A.D."/>
            <person name="Brent M.R."/>
            <person name="Brooks A.N."/>
            <person name="Brown R.H."/>
            <person name="Butlin R.K."/>
            <person name="Caggese C."/>
            <person name="Calvi B.R."/>
            <person name="Bernardo de Carvalho A."/>
            <person name="Caspi A."/>
            <person name="Castrezana S."/>
            <person name="Celniker S.E."/>
            <person name="Chang J.L."/>
            <person name="Chapple C."/>
            <person name="Chatterji S."/>
            <person name="Chinwalla A."/>
            <person name="Civetta A."/>
            <person name="Clifton S.W."/>
            <person name="Comeron J.M."/>
            <person name="Costello J.C."/>
            <person name="Coyne J.A."/>
            <person name="Daub J."/>
            <person name="David R.G."/>
            <person name="Delcher A.L."/>
            <person name="Delehaunty K."/>
            <person name="Do C.B."/>
            <person name="Ebling H."/>
            <person name="Edwards K."/>
            <person name="Eickbush T."/>
            <person name="Evans J.D."/>
            <person name="Filipski A."/>
            <person name="Findeiss S."/>
            <person name="Freyhult E."/>
            <person name="Fulton L."/>
            <person name="Fulton R."/>
            <person name="Garcia A.C."/>
            <person name="Gardiner A."/>
            <person name="Garfield D.A."/>
            <person name="Garvin B.E."/>
            <person name="Gibson G."/>
            <person name="Gilbert D."/>
            <person name="Gnerre S."/>
            <person name="Godfrey J."/>
            <person name="Good R."/>
            <person name="Gotea V."/>
            <person name="Gravely B."/>
            <person name="Greenberg A.J."/>
            <person name="Griffiths-Jones S."/>
            <person name="Gross S."/>
            <person name="Guigo R."/>
            <person name="Gustafson E.A."/>
            <person name="Haerty W."/>
            <person name="Hahn M.W."/>
            <person name="Halligan D.L."/>
            <person name="Halpern A.L."/>
            <person name="Halter G.M."/>
            <person name="Han M.V."/>
            <person name="Heger A."/>
            <person name="Hillier L."/>
            <person name="Hinrichs A.S."/>
            <person name="Holmes I."/>
            <person name="Hoskins R.A."/>
            <person name="Hubisz M.J."/>
            <person name="Hultmark D."/>
            <person name="Huntley M.A."/>
            <person name="Jaffe D.B."/>
            <person name="Jagadeeshan S."/>
            <person name="Jeck W.R."/>
            <person name="Johnson J."/>
            <person name="Jones C.D."/>
            <person name="Jordan W.C."/>
            <person name="Karpen G.H."/>
            <person name="Kataoka E."/>
            <person name="Keightley P.D."/>
            <person name="Kheradpour P."/>
            <person name="Kirkness E.F."/>
            <person name="Koerich L.B."/>
            <person name="Kristiansen K."/>
            <person name="Kudrna D."/>
            <person name="Kulathinal R.J."/>
            <person name="Kumar S."/>
            <person name="Kwok R."/>
            <person name="Lander E."/>
            <person name="Langley C.H."/>
            <person name="Lapoint R."/>
            <person name="Lazzaro B.P."/>
            <person name="Lee S.J."/>
            <person name="Levesque L."/>
            <person name="Li R."/>
            <person name="Lin C.F."/>
            <person name="Lin M.F."/>
            <person name="Lindblad-Toh K."/>
            <person name="Llopart A."/>
            <person name="Long M."/>
            <person name="Low L."/>
            <person name="Lozovsky E."/>
            <person name="Lu J."/>
            <person name="Luo M."/>
            <person name="Machado C.A."/>
            <person name="Makalowski W."/>
            <person name="Marzo M."/>
            <person name="Matsuda M."/>
            <person name="Matzkin L."/>
            <person name="McAllister B."/>
            <person name="McBride C.S."/>
            <person name="McKernan B."/>
            <person name="McKernan K."/>
            <person name="Mendez-Lago M."/>
            <person name="Minx P."/>
            <person name="Mollenhauer M.U."/>
            <person name="Montooth K."/>
            <person name="Mount S.M."/>
            <person name="Mu X."/>
            <person name="Myers E."/>
            <person name="Negre B."/>
            <person name="Newfeld S."/>
            <person name="Nielsen R."/>
            <person name="Noor M.A."/>
            <person name="O'Grady P."/>
            <person name="Pachter L."/>
            <person name="Papaceit M."/>
            <person name="Parisi M.J."/>
            <person name="Parisi M."/>
            <person name="Parts L."/>
            <person name="Pedersen J.S."/>
            <person name="Pesole G."/>
            <person name="Phillippy A.M."/>
            <person name="Ponting C.P."/>
            <person name="Pop M."/>
            <person name="Porcelli D."/>
            <person name="Powell J.R."/>
            <person name="Prohaska S."/>
            <person name="Pruitt K."/>
            <person name="Puig M."/>
            <person name="Quesneville H."/>
            <person name="Ram K.R."/>
            <person name="Rand D."/>
            <person name="Rasmussen M.D."/>
            <person name="Reed L.K."/>
            <person name="Reenan R."/>
            <person name="Reily A."/>
            <person name="Remington K.A."/>
            <person name="Rieger T.T."/>
            <person name="Ritchie M.G."/>
            <person name="Robin C."/>
            <person name="Rogers Y.H."/>
            <person name="Rohde C."/>
            <person name="Rozas J."/>
            <person name="Rubenfield M.J."/>
            <person name="Ruiz A."/>
            <person name="Russo S."/>
            <person name="Salzberg S.L."/>
            <person name="Sanchez-Gracia A."/>
            <person name="Saranga D.J."/>
            <person name="Sato H."/>
            <person name="Schaeffer S.W."/>
            <person name="Schatz M.C."/>
            <person name="Schlenke T."/>
            <person name="Schwartz R."/>
            <person name="Segarra C."/>
            <person name="Singh R.S."/>
            <person name="Sirot L."/>
            <person name="Sirota M."/>
            <person name="Sisneros N.B."/>
            <person name="Smith C.D."/>
            <person name="Smith T.F."/>
            <person name="Spieth J."/>
            <person name="Stage D.E."/>
            <person name="Stark A."/>
            <person name="Stephan W."/>
            <person name="Strausberg R.L."/>
            <person name="Strempel S."/>
            <person name="Sturgill D."/>
            <person name="Sutton G."/>
            <person name="Sutton G.G."/>
            <person name="Tao W."/>
            <person name="Teichmann S."/>
            <person name="Tobari Y.N."/>
            <person name="Tomimura Y."/>
            <person name="Tsolas J.M."/>
            <person name="Valente V.L."/>
            <person name="Venter E."/>
            <person name="Venter J.C."/>
            <person name="Vicario S."/>
            <person name="Vieira F.G."/>
            <person name="Vilella A.J."/>
            <person name="Villasante A."/>
            <person name="Walenz B."/>
            <person name="Wang J."/>
            <person name="Wasserman M."/>
            <person name="Watts T."/>
            <person name="Wilson D."/>
            <person name="Wilson R.K."/>
            <person name="Wing R.A."/>
            <person name="Wolfner M.F."/>
            <person name="Wong A."/>
            <person name="Wong G.K."/>
            <person name="Wu C.I."/>
            <person name="Wu G."/>
            <person name="Yamamoto D."/>
            <person name="Yang H.P."/>
            <person name="Yang S.P."/>
            <person name="Yorke J.A."/>
            <person name="Yoshida K."/>
            <person name="Zdobnov E."/>
            <person name="Zhang P."/>
            <person name="Zhang Y."/>
            <person name="Zimin A.V."/>
            <person name="Baldwin J."/>
            <person name="Abdouelleil A."/>
            <person name="Abdulkadir J."/>
            <person name="Abebe A."/>
            <person name="Abera B."/>
            <person name="Abreu J."/>
            <person name="Acer S.C."/>
            <person name="Aftuck L."/>
            <person name="Alexander A."/>
            <person name="An P."/>
            <person name="Anderson E."/>
            <person name="Anderson S."/>
            <person name="Arachi H."/>
            <person name="Azer M."/>
            <person name="Bachantsang P."/>
            <person name="Barry A."/>
            <person name="Bayul T."/>
            <person name="Berlin A."/>
            <person name="Bessette D."/>
            <person name="Bloom T."/>
            <person name="Blye J."/>
            <person name="Boguslavskiy L."/>
            <person name="Bonnet C."/>
            <person name="Boukhgalter B."/>
            <person name="Bourzgui I."/>
            <person name="Brown A."/>
            <person name="Cahill P."/>
            <person name="Channer S."/>
            <person name="Cheshatsang Y."/>
            <person name="Chuda L."/>
            <person name="Citroen M."/>
            <person name="Collymore A."/>
            <person name="Cooke P."/>
            <person name="Costello M."/>
            <person name="D'Aco K."/>
            <person name="Daza R."/>
            <person name="De Haan G."/>
            <person name="DeGray S."/>
            <person name="DeMaso C."/>
            <person name="Dhargay N."/>
            <person name="Dooley K."/>
            <person name="Dooley E."/>
            <person name="Doricent M."/>
            <person name="Dorje P."/>
            <person name="Dorjee K."/>
            <person name="Dupes A."/>
            <person name="Elong R."/>
            <person name="Falk J."/>
            <person name="Farina A."/>
            <person name="Faro S."/>
            <person name="Ferguson D."/>
            <person name="Fisher S."/>
            <person name="Foley C.D."/>
            <person name="Franke A."/>
            <person name="Friedrich D."/>
            <person name="Gadbois L."/>
            <person name="Gearin G."/>
            <person name="Gearin C.R."/>
            <person name="Giannoukos G."/>
            <person name="Goode T."/>
            <person name="Graham J."/>
            <person name="Grandbois E."/>
            <person name="Grewal S."/>
            <person name="Gyaltsen K."/>
            <person name="Hafez N."/>
            <person name="Hagos B."/>
            <person name="Hall J."/>
            <person name="Henson C."/>
            <person name="Hollinger A."/>
            <person name="Honan T."/>
            <person name="Huard M.D."/>
            <person name="Hughes L."/>
            <person name="Hurhula B."/>
            <person name="Husby M.E."/>
            <person name="Kamat A."/>
            <person name="Kanga B."/>
            <person name="Kashin S."/>
            <person name="Khazanovich D."/>
            <person name="Kisner P."/>
            <person name="Lance K."/>
            <person name="Lara M."/>
            <person name="Lee W."/>
            <person name="Lennon N."/>
            <person name="Letendre F."/>
            <person name="LeVine R."/>
            <person name="Lipovsky A."/>
            <person name="Liu X."/>
            <person name="Liu J."/>
            <person name="Liu S."/>
            <person name="Lokyitsang T."/>
            <person name="Lokyitsang Y."/>
            <person name="Lubonja R."/>
            <person name="Lui A."/>
            <person name="MacDonald P."/>
            <person name="Magnisalis V."/>
            <person name="Maru K."/>
            <person name="Matthews C."/>
            <person name="McCusker W."/>
            <person name="McDonough S."/>
            <person name="Mehta T."/>
            <person name="Meldrim J."/>
            <person name="Meneus L."/>
            <person name="Mihai O."/>
            <person name="Mihalev A."/>
            <person name="Mihova T."/>
            <person name="Mittelman R."/>
            <person name="Mlenga V."/>
            <person name="Montmayeur A."/>
            <person name="Mulrain L."/>
            <person name="Navidi A."/>
            <person name="Naylor J."/>
            <person name="Negash T."/>
            <person name="Nguyen T."/>
            <person name="Nguyen N."/>
            <person name="Nicol R."/>
            <person name="Norbu C."/>
            <person name="Norbu N."/>
            <person name="Novod N."/>
            <person name="O'Neill B."/>
            <person name="Osman S."/>
            <person name="Markiewicz E."/>
            <person name="Oyono O.L."/>
            <person name="Patti C."/>
            <person name="Phunkhang P."/>
            <person name="Pierre F."/>
            <person name="Priest M."/>
            <person name="Raghuraman S."/>
            <person name="Rege F."/>
            <person name="Reyes R."/>
            <person name="Rise C."/>
            <person name="Rogov P."/>
            <person name="Ross K."/>
            <person name="Ryan E."/>
            <person name="Settipalli S."/>
            <person name="Shea T."/>
            <person name="Sherpa N."/>
            <person name="Shi L."/>
            <person name="Shih D."/>
            <person name="Sparrow T."/>
            <person name="Spaulding J."/>
            <person name="Stalker J."/>
            <person name="Stange-Thomann N."/>
            <person name="Stavropoulos S."/>
            <person name="Stone C."/>
            <person name="Strader C."/>
            <person name="Tesfaye S."/>
            <person name="Thomson T."/>
            <person name="Thoulutsang Y."/>
            <person name="Thoulutsang D."/>
            <person name="Topham K."/>
            <person name="Topping I."/>
            <person name="Tsamla T."/>
            <person name="Vassiliev H."/>
            <person name="Vo A."/>
            <person name="Wangchuk T."/>
            <person name="Wangdi T."/>
            <person name="Weiand M."/>
            <person name="Wilkinson J."/>
            <person name="Wilson A."/>
            <person name="Yadav S."/>
            <person name="Young G."/>
            <person name="Yu Q."/>
            <person name="Zembek L."/>
            <person name="Zhong D."/>
            <person name="Zimmer A."/>
            <person name="Zwirko Z."/>
            <person name="Jaffe D.B."/>
            <person name="Alvarez P."/>
            <person name="Brockman W."/>
            <person name="Butler J."/>
            <person name="Chin C."/>
            <person name="Gnerre S."/>
            <person name="Grabherr M."/>
            <person name="Kleber M."/>
            <person name="Mauceli E."/>
            <person name="MacCallum I."/>
        </authorList>
    </citation>
    <scope>NUCLEOTIDE SEQUENCE [LARGE SCALE GENOMIC DNA]</scope>
    <source>
        <strain evidence="2">Rob3c / Tucson 14021-0248.25</strain>
    </source>
</reference>
<accession>B4HFK7</accession>
<keyword evidence="2" id="KW-1185">Reference proteome</keyword>
<evidence type="ECO:0000313" key="1">
    <source>
        <dbReference type="EMBL" id="EDW41238.1"/>
    </source>
</evidence>